<dbReference type="KEGG" id="atw:C0099_01740"/>
<keyword evidence="3" id="KW-1185">Reference proteome</keyword>
<dbReference type="InterPro" id="IPR029024">
    <property type="entry name" value="TerB-like"/>
</dbReference>
<feature type="domain" description="Co-chaperone DjlA N-terminal" evidence="1">
    <location>
        <begin position="8"/>
        <end position="113"/>
    </location>
</feature>
<dbReference type="AlphaFoldDB" id="A0A2I6S3C6"/>
<reference evidence="2 3" key="1">
    <citation type="submission" date="2018-01" db="EMBL/GenBank/DDBJ databases">
        <authorList>
            <person name="Fu G.-Y."/>
        </authorList>
    </citation>
    <scope>NUCLEOTIDE SEQUENCE [LARGE SCALE GENOMIC DNA]</scope>
    <source>
        <strain evidence="2 3">SY39</strain>
    </source>
</reference>
<dbReference type="Pfam" id="PF05099">
    <property type="entry name" value="TerB"/>
    <property type="match status" value="1"/>
</dbReference>
<dbReference type="EMBL" id="CP025682">
    <property type="protein sequence ID" value="AUN93769.1"/>
    <property type="molecule type" value="Genomic_DNA"/>
</dbReference>
<name>A0A2I6S3C6_9RHOO</name>
<dbReference type="RefSeq" id="WP_102245843.1">
    <property type="nucleotide sequence ID" value="NZ_CP025682.1"/>
</dbReference>
<gene>
    <name evidence="2" type="ORF">C0099_01740</name>
</gene>
<evidence type="ECO:0000313" key="3">
    <source>
        <dbReference type="Proteomes" id="UP000242205"/>
    </source>
</evidence>
<dbReference type="Gene3D" id="1.10.3680.10">
    <property type="entry name" value="TerB-like"/>
    <property type="match status" value="1"/>
</dbReference>
<protein>
    <submittedName>
        <fullName evidence="2">GTPase</fullName>
    </submittedName>
</protein>
<dbReference type="SUPFAM" id="SSF158682">
    <property type="entry name" value="TerB-like"/>
    <property type="match status" value="1"/>
</dbReference>
<dbReference type="OrthoDB" id="195780at2"/>
<evidence type="ECO:0000259" key="1">
    <source>
        <dbReference type="Pfam" id="PF05099"/>
    </source>
</evidence>
<proteinExistence type="predicted"/>
<sequence>MNPQQTRAIVTISLLAAFADGRKDSAEREHVRRVAESLGDAADLDFMRLYQDVLLGRADLGAAAAALDTLELRQLAFEMAVGVVEADGRHDPAETAFLQKLEAALKLDHDQAETTVHRAEEVAEAPVAGGLPAEVAPAAVVAAASAAPLPDRAELDRMILNAAILNGALELLPQSMASMAIIPLQLRLVYRIGKSYGYELDRGHITDFLAAAGVGMTGQYVEQIGRKLVGGLLGKVFGGLGRGVGGTATGAAFSFATTWAIGKVAISYYGGGRKLDTAALKAEFTEWFGQAKGLQQQYAGQIAERARTVDLAQITSSLRG</sequence>
<dbReference type="InterPro" id="IPR007791">
    <property type="entry name" value="DjlA_N"/>
</dbReference>
<accession>A0A2I6S3C6</accession>
<dbReference type="Proteomes" id="UP000242205">
    <property type="component" value="Chromosome"/>
</dbReference>
<evidence type="ECO:0000313" key="2">
    <source>
        <dbReference type="EMBL" id="AUN93769.1"/>
    </source>
</evidence>
<organism evidence="2 3">
    <name type="scientific">Pseudazoarcus pumilus</name>
    <dbReference type="NCBI Taxonomy" id="2067960"/>
    <lineage>
        <taxon>Bacteria</taxon>
        <taxon>Pseudomonadati</taxon>
        <taxon>Pseudomonadota</taxon>
        <taxon>Betaproteobacteria</taxon>
        <taxon>Rhodocyclales</taxon>
        <taxon>Zoogloeaceae</taxon>
        <taxon>Pseudazoarcus</taxon>
    </lineage>
</organism>